<feature type="region of interest" description="Disordered" evidence="2">
    <location>
        <begin position="554"/>
        <end position="579"/>
    </location>
</feature>
<evidence type="ECO:0000256" key="2">
    <source>
        <dbReference type="SAM" id="MobiDB-lite"/>
    </source>
</evidence>
<feature type="region of interest" description="Disordered" evidence="2">
    <location>
        <begin position="262"/>
        <end position="291"/>
    </location>
</feature>
<dbReference type="GO" id="GO:0035658">
    <property type="term" value="C:Mon1-Ccz1 complex"/>
    <property type="evidence" value="ECO:0007669"/>
    <property type="project" value="InterPro"/>
</dbReference>
<name>A0A1B8GE99_9PEZI</name>
<feature type="compositionally biased region" description="Low complexity" evidence="2">
    <location>
        <begin position="427"/>
        <end position="439"/>
    </location>
</feature>
<gene>
    <name evidence="4" type="ORF">VE01_07013</name>
</gene>
<feature type="compositionally biased region" description="Polar residues" evidence="2">
    <location>
        <begin position="557"/>
        <end position="575"/>
    </location>
</feature>
<sequence>MSHASSHVRGKAVPAQLKFLAIYNPSLGRTDETRLNQIVYYYDGTGKPTRKTGKDTLGGSKEEENERLRHIGFAQGMVEFGRAFSQGGSVDAIETEKSKIILHELEVGWWILASIDLTRLPKASKPTGPKDKTTDDGNIEYSSRDVKPPVLLLQDLLRAHALFLLHHASSIGDLFATTAKPKFTSILGRYWDQFLSTWNVMLHGNPAVAVYSGIKIAGSGELGMGVGEEDRGSGEREVLEGFVGRIDGLVDLVVSRFGADSADSDISKASNQNKAQSQLGPSEPWLGTGLEPGPNDGAIFLGVGALSRNSLRDVTHWMEDVYSWGPRAYGVKGNSTRTRRAHRNGRLSSKTPDSNSARGHPSKARKTDSRSSAMSTIPPMPNDDGQNGDLPTKQASVPILDETVNKTSLEVLDPQPAVETEPRENRSNSSSIRSPSTSSAQSTKGGTLVDYLKLGYGTHWSLGGGTPTPRDASTPNGTGPGTSAPSGEVTSAGRDSHTESGPADDSTGHYLVGLIGDVDADDPENSGSDKVGADTTNPRISLRTINAELDPVHYTVSDENGGTNNGNPSRPNASSEEALDTQNRVRKDLQVVVYANKPFLFTLFFEVGTASLADSSVYRSLHYQLAPLQRPLLTSTRRKLPRPKLSSISGGDVKTPIYDLMWDPKKLTICSTIPDIPSHSPTSSNLPVWSRLESLNTHMQILNTFASTRNEGSEIEQTCKTSRGYWVVWSRIPDPEATQKQRKSEGSITPVEGDTTPAASPSPGSGHSPGGGSDTNKTLAQASHVLDKASVAGDKEIFLVRKSSDPTSTNAFAKENANSPAKLAQGIGVDTKRYIEGLLDMYR</sequence>
<dbReference type="PANTHER" id="PTHR13056">
    <property type="entry name" value="VACUOLAR FUSION PROTEIN CCZ1 HOMOLOG-RELATED"/>
    <property type="match status" value="1"/>
</dbReference>
<dbReference type="Proteomes" id="UP000091956">
    <property type="component" value="Unassembled WGS sequence"/>
</dbReference>
<dbReference type="AlphaFoldDB" id="A0A1B8GE99"/>
<reference evidence="4 5" key="1">
    <citation type="submission" date="2016-03" db="EMBL/GenBank/DDBJ databases">
        <title>Comparative genomics of Pseudogymnoascus destructans, the fungus causing white-nose syndrome of bats.</title>
        <authorList>
            <person name="Palmer J.M."/>
            <person name="Drees K.P."/>
            <person name="Foster J.T."/>
            <person name="Lindner D.L."/>
        </authorList>
    </citation>
    <scope>NUCLEOTIDE SEQUENCE [LARGE SCALE GENOMIC DNA]</scope>
    <source>
        <strain evidence="4 5">UAMH 10579</strain>
    </source>
</reference>
<evidence type="ECO:0000259" key="3">
    <source>
        <dbReference type="Pfam" id="PF19031"/>
    </source>
</evidence>
<evidence type="ECO:0000256" key="1">
    <source>
        <dbReference type="ARBA" id="ARBA00005352"/>
    </source>
</evidence>
<feature type="domain" description="CCZ1/INTU/HSP4 first Longin" evidence="3">
    <location>
        <begin position="17"/>
        <end position="117"/>
    </location>
</feature>
<comment type="similarity">
    <text evidence="1">Belongs to the CCZ1 family.</text>
</comment>
<dbReference type="PANTHER" id="PTHR13056:SF0">
    <property type="entry name" value="VACUOLAR FUSION PROTEIN CCZ1 HOMOLOG-RELATED"/>
    <property type="match status" value="1"/>
</dbReference>
<dbReference type="EMBL" id="KV460246">
    <property type="protein sequence ID" value="OBT94159.1"/>
    <property type="molecule type" value="Genomic_DNA"/>
</dbReference>
<dbReference type="OrthoDB" id="240546at2759"/>
<feature type="compositionally biased region" description="Basic and acidic residues" evidence="2">
    <location>
        <begin position="736"/>
        <end position="745"/>
    </location>
</feature>
<dbReference type="GeneID" id="28840399"/>
<feature type="compositionally biased region" description="Polar residues" evidence="2">
    <location>
        <begin position="471"/>
        <end position="489"/>
    </location>
</feature>
<feature type="region of interest" description="Disordered" evidence="2">
    <location>
        <begin position="328"/>
        <end position="445"/>
    </location>
</feature>
<accession>A0A1B8GE99</accession>
<feature type="compositionally biased region" description="Polar residues" evidence="2">
    <location>
        <begin position="271"/>
        <end position="280"/>
    </location>
</feature>
<evidence type="ECO:0000313" key="5">
    <source>
        <dbReference type="Proteomes" id="UP000091956"/>
    </source>
</evidence>
<dbReference type="STRING" id="342668.A0A1B8GE99"/>
<dbReference type="InterPro" id="IPR043987">
    <property type="entry name" value="CCZ1/INTU/HSP4_longin_1"/>
</dbReference>
<dbReference type="InterPro" id="IPR013176">
    <property type="entry name" value="Ccz1"/>
</dbReference>
<organism evidence="4 5">
    <name type="scientific">Pseudogymnoascus verrucosus</name>
    <dbReference type="NCBI Taxonomy" id="342668"/>
    <lineage>
        <taxon>Eukaryota</taxon>
        <taxon>Fungi</taxon>
        <taxon>Dikarya</taxon>
        <taxon>Ascomycota</taxon>
        <taxon>Pezizomycotina</taxon>
        <taxon>Leotiomycetes</taxon>
        <taxon>Thelebolales</taxon>
        <taxon>Thelebolaceae</taxon>
        <taxon>Pseudogymnoascus</taxon>
    </lineage>
</organism>
<evidence type="ECO:0000313" key="4">
    <source>
        <dbReference type="EMBL" id="OBT94159.1"/>
    </source>
</evidence>
<feature type="region of interest" description="Disordered" evidence="2">
    <location>
        <begin position="736"/>
        <end position="777"/>
    </location>
</feature>
<reference evidence="5" key="2">
    <citation type="journal article" date="2018" name="Nat. Commun.">
        <title>Extreme sensitivity to ultraviolet light in the fungal pathogen causing white-nose syndrome of bats.</title>
        <authorList>
            <person name="Palmer J.M."/>
            <person name="Drees K.P."/>
            <person name="Foster J.T."/>
            <person name="Lindner D.L."/>
        </authorList>
    </citation>
    <scope>NUCLEOTIDE SEQUENCE [LARGE SCALE GENOMIC DNA]</scope>
    <source>
        <strain evidence="5">UAMH 10579</strain>
    </source>
</reference>
<feature type="region of interest" description="Disordered" evidence="2">
    <location>
        <begin position="462"/>
        <end position="539"/>
    </location>
</feature>
<dbReference type="GO" id="GO:0016192">
    <property type="term" value="P:vesicle-mediated transport"/>
    <property type="evidence" value="ECO:0007669"/>
    <property type="project" value="InterPro"/>
</dbReference>
<dbReference type="RefSeq" id="XP_018127892.1">
    <property type="nucleotide sequence ID" value="XM_018276449.2"/>
</dbReference>
<dbReference type="Pfam" id="PF19031">
    <property type="entry name" value="Intu_longin_1"/>
    <property type="match status" value="1"/>
</dbReference>
<feature type="compositionally biased region" description="Polar residues" evidence="2">
    <location>
        <begin position="346"/>
        <end position="357"/>
    </location>
</feature>
<protein>
    <recommendedName>
        <fullName evidence="3">CCZ1/INTU/HSP4 first Longin domain-containing protein</fullName>
    </recommendedName>
</protein>
<proteinExistence type="inferred from homology"/>
<keyword evidence="5" id="KW-1185">Reference proteome</keyword>